<keyword evidence="8 12" id="KW-0274">FAD</keyword>
<dbReference type="NCBIfam" id="TIGR00136">
    <property type="entry name" value="mnmG_gidA"/>
    <property type="match status" value="1"/>
</dbReference>
<evidence type="ECO:0000256" key="1">
    <source>
        <dbReference type="ARBA" id="ARBA00001974"/>
    </source>
</evidence>
<dbReference type="PANTHER" id="PTHR11806">
    <property type="entry name" value="GLUCOSE INHIBITED DIVISION PROTEIN A"/>
    <property type="match status" value="1"/>
</dbReference>
<comment type="subcellular location">
    <subcellularLocation>
        <location evidence="12">Cytoplasm</location>
    </subcellularLocation>
</comment>
<keyword evidence="15" id="KW-1185">Reference proteome</keyword>
<comment type="caution">
    <text evidence="14">The sequence shown here is derived from an EMBL/GenBank/DDBJ whole genome shotgun (WGS) entry which is preliminary data.</text>
</comment>
<evidence type="ECO:0000256" key="7">
    <source>
        <dbReference type="ARBA" id="ARBA00022694"/>
    </source>
</evidence>
<dbReference type="InterPro" id="IPR002218">
    <property type="entry name" value="MnmG-rel"/>
</dbReference>
<dbReference type="GO" id="GO:0050660">
    <property type="term" value="F:flavin adenine dinucleotide binding"/>
    <property type="evidence" value="ECO:0007669"/>
    <property type="project" value="UniProtKB-UniRule"/>
</dbReference>
<feature type="domain" description="tRNA uridine 5-carboxymethylaminomethyl modification enzyme C-terminal subdomain" evidence="13">
    <location>
        <begin position="547"/>
        <end position="618"/>
    </location>
</feature>
<dbReference type="InterPro" id="IPR044920">
    <property type="entry name" value="MnmG_C_subdom_sf"/>
</dbReference>
<feature type="binding site" evidence="12">
    <location>
        <position position="183"/>
    </location>
    <ligand>
        <name>FAD</name>
        <dbReference type="ChEBI" id="CHEBI:57692"/>
    </ligand>
</feature>
<evidence type="ECO:0000256" key="10">
    <source>
        <dbReference type="ARBA" id="ARBA00025948"/>
    </source>
</evidence>
<evidence type="ECO:0000256" key="2">
    <source>
        <dbReference type="ARBA" id="ARBA00003717"/>
    </source>
</evidence>
<gene>
    <name evidence="12" type="primary">mnmG</name>
    <name evidence="12" type="synonym">gidA</name>
    <name evidence="14" type="ORF">SE37_14460</name>
</gene>
<dbReference type="FunFam" id="1.10.10.1800:FF:000001">
    <property type="entry name" value="tRNA uridine 5-carboxymethylaminomethyl modification enzyme MnmG"/>
    <property type="match status" value="1"/>
</dbReference>
<dbReference type="FunFam" id="1.10.150.570:FF:000001">
    <property type="entry name" value="tRNA uridine 5-carboxymethylaminomethyl modification enzyme MnmG"/>
    <property type="match status" value="1"/>
</dbReference>
<dbReference type="InterPro" id="IPR036188">
    <property type="entry name" value="FAD/NAD-bd_sf"/>
</dbReference>
<feature type="binding site" evidence="12">
    <location>
        <begin position="275"/>
        <end position="289"/>
    </location>
    <ligand>
        <name>NAD(+)</name>
        <dbReference type="ChEBI" id="CHEBI:57540"/>
    </ligand>
</feature>
<keyword evidence="6 12" id="KW-0285">Flavoprotein</keyword>
<dbReference type="InterPro" id="IPR049312">
    <property type="entry name" value="GIDA_C_N"/>
</dbReference>
<evidence type="ECO:0000256" key="9">
    <source>
        <dbReference type="ARBA" id="ARBA00023027"/>
    </source>
</evidence>
<dbReference type="Proteomes" id="UP000031433">
    <property type="component" value="Unassembled WGS sequence"/>
</dbReference>
<proteinExistence type="inferred from homology"/>
<dbReference type="EMBL" id="JXBL01000001">
    <property type="protein sequence ID" value="KIE43743.1"/>
    <property type="molecule type" value="Genomic_DNA"/>
</dbReference>
<dbReference type="HAMAP" id="MF_00129">
    <property type="entry name" value="MnmG_GidA"/>
    <property type="match status" value="1"/>
</dbReference>
<feature type="binding site" evidence="12">
    <location>
        <position position="128"/>
    </location>
    <ligand>
        <name>FAD</name>
        <dbReference type="ChEBI" id="CHEBI:57692"/>
    </ligand>
</feature>
<dbReference type="PANTHER" id="PTHR11806:SF0">
    <property type="entry name" value="PROTEIN MTO1 HOMOLOG, MITOCHONDRIAL"/>
    <property type="match status" value="1"/>
</dbReference>
<reference evidence="14 15" key="1">
    <citation type="submission" date="2015-01" db="EMBL/GenBank/DDBJ databases">
        <title>Genome sequence of the anaerobic bacterium Geobacter soli GSS01, a dissimilatory Fe(III) reducer from soil.</title>
        <authorList>
            <person name="Yang G."/>
            <person name="Zhou S."/>
        </authorList>
    </citation>
    <scope>NUCLEOTIDE SEQUENCE [LARGE SCALE GENOMIC DNA]</scope>
    <source>
        <strain evidence="14 15">GSS01</strain>
    </source>
</reference>
<comment type="function">
    <text evidence="2 12">NAD-binding protein involved in the addition of a carboxymethylaminomethyl (cmnm) group at the wobble position (U34) of certain tRNAs, forming tRNA-cmnm(5)s(2)U34.</text>
</comment>
<dbReference type="SUPFAM" id="SSF51905">
    <property type="entry name" value="FAD/NAD(P)-binding domain"/>
    <property type="match status" value="1"/>
</dbReference>
<evidence type="ECO:0000256" key="6">
    <source>
        <dbReference type="ARBA" id="ARBA00022630"/>
    </source>
</evidence>
<feature type="binding site" evidence="12">
    <location>
        <position position="372"/>
    </location>
    <ligand>
        <name>FAD</name>
        <dbReference type="ChEBI" id="CHEBI:57692"/>
    </ligand>
</feature>
<dbReference type="GO" id="GO:0030488">
    <property type="term" value="P:tRNA methylation"/>
    <property type="evidence" value="ECO:0007669"/>
    <property type="project" value="TreeGrafter"/>
</dbReference>
<dbReference type="Gene3D" id="3.50.50.60">
    <property type="entry name" value="FAD/NAD(P)-binding domain"/>
    <property type="match status" value="2"/>
</dbReference>
<evidence type="ECO:0000256" key="8">
    <source>
        <dbReference type="ARBA" id="ARBA00022827"/>
    </source>
</evidence>
<dbReference type="InterPro" id="IPR040131">
    <property type="entry name" value="MnmG_N"/>
</dbReference>
<name>A0A0C1TWF4_9BACT</name>
<evidence type="ECO:0000313" key="14">
    <source>
        <dbReference type="EMBL" id="KIE43743.1"/>
    </source>
</evidence>
<dbReference type="Gene3D" id="1.10.10.1800">
    <property type="entry name" value="tRNA uridine 5-carboxymethylaminomethyl modification enzyme MnmG/GidA"/>
    <property type="match status" value="1"/>
</dbReference>
<comment type="subunit">
    <text evidence="10 12">Homodimer. Heterotetramer of two MnmE and two MnmG subunits.</text>
</comment>
<dbReference type="Gene3D" id="1.10.150.570">
    <property type="entry name" value="GidA associated domain, C-terminal subdomain"/>
    <property type="match status" value="1"/>
</dbReference>
<dbReference type="RefSeq" id="WP_039647505.1">
    <property type="nucleotide sequence ID" value="NZ_JXBL01000001.1"/>
</dbReference>
<comment type="similarity">
    <text evidence="3 12">Belongs to the MnmG family.</text>
</comment>
<dbReference type="PROSITE" id="PS01280">
    <property type="entry name" value="GIDA_1"/>
    <property type="match status" value="1"/>
</dbReference>
<keyword evidence="5 12" id="KW-0963">Cytoplasm</keyword>
<dbReference type="InterPro" id="IPR047001">
    <property type="entry name" value="MnmG_C_subdom"/>
</dbReference>
<dbReference type="FunFam" id="3.50.50.60:FF:000063">
    <property type="entry name" value="tRNA uridine 5-carboxymethylaminomethyl modification enzyme MnmG"/>
    <property type="match status" value="1"/>
</dbReference>
<dbReference type="Pfam" id="PF13932">
    <property type="entry name" value="SAM_GIDA_C"/>
    <property type="match status" value="1"/>
</dbReference>
<dbReference type="InterPro" id="IPR026904">
    <property type="entry name" value="MnmG_C"/>
</dbReference>
<evidence type="ECO:0000256" key="11">
    <source>
        <dbReference type="ARBA" id="ARBA00031800"/>
    </source>
</evidence>
<dbReference type="InterPro" id="IPR020595">
    <property type="entry name" value="MnmG-rel_CS"/>
</dbReference>
<dbReference type="PRINTS" id="PR00411">
    <property type="entry name" value="PNDRDTASEI"/>
</dbReference>
<evidence type="ECO:0000256" key="3">
    <source>
        <dbReference type="ARBA" id="ARBA00007653"/>
    </source>
</evidence>
<dbReference type="Pfam" id="PF01134">
    <property type="entry name" value="GIDA"/>
    <property type="match status" value="1"/>
</dbReference>
<feature type="binding site" evidence="12">
    <location>
        <begin position="16"/>
        <end position="21"/>
    </location>
    <ligand>
        <name>FAD</name>
        <dbReference type="ChEBI" id="CHEBI:57692"/>
    </ligand>
</feature>
<accession>A0A0C1TWF4</accession>
<keyword evidence="9 12" id="KW-0520">NAD</keyword>
<evidence type="ECO:0000313" key="15">
    <source>
        <dbReference type="Proteomes" id="UP000031433"/>
    </source>
</evidence>
<comment type="cofactor">
    <cofactor evidence="1 12">
        <name>FAD</name>
        <dbReference type="ChEBI" id="CHEBI:57692"/>
    </cofactor>
</comment>
<dbReference type="GO" id="GO:0002098">
    <property type="term" value="P:tRNA wobble uridine modification"/>
    <property type="evidence" value="ECO:0007669"/>
    <property type="project" value="InterPro"/>
</dbReference>
<evidence type="ECO:0000256" key="5">
    <source>
        <dbReference type="ARBA" id="ARBA00022490"/>
    </source>
</evidence>
<evidence type="ECO:0000256" key="4">
    <source>
        <dbReference type="ARBA" id="ARBA00020461"/>
    </source>
</evidence>
<dbReference type="PROSITE" id="PS01281">
    <property type="entry name" value="GIDA_2"/>
    <property type="match status" value="1"/>
</dbReference>
<dbReference type="GO" id="GO:0005829">
    <property type="term" value="C:cytosol"/>
    <property type="evidence" value="ECO:0007669"/>
    <property type="project" value="TreeGrafter"/>
</dbReference>
<organism evidence="14 15">
    <name type="scientific">Geobacter soli</name>
    <dbReference type="NCBI Taxonomy" id="1510391"/>
    <lineage>
        <taxon>Bacteria</taxon>
        <taxon>Pseudomonadati</taxon>
        <taxon>Thermodesulfobacteriota</taxon>
        <taxon>Desulfuromonadia</taxon>
        <taxon>Geobacterales</taxon>
        <taxon>Geobacteraceae</taxon>
        <taxon>Geobacter</taxon>
    </lineage>
</organism>
<dbReference type="Pfam" id="PF21680">
    <property type="entry name" value="GIDA_C_1st"/>
    <property type="match status" value="1"/>
</dbReference>
<dbReference type="AlphaFoldDB" id="A0A0C1TWF4"/>
<keyword evidence="7 12" id="KW-0819">tRNA processing</keyword>
<dbReference type="InterPro" id="IPR004416">
    <property type="entry name" value="MnmG"/>
</dbReference>
<evidence type="ECO:0000259" key="13">
    <source>
        <dbReference type="SMART" id="SM01228"/>
    </source>
</evidence>
<evidence type="ECO:0000256" key="12">
    <source>
        <dbReference type="HAMAP-Rule" id="MF_00129"/>
    </source>
</evidence>
<dbReference type="SMART" id="SM01228">
    <property type="entry name" value="GIDA_assoc_3"/>
    <property type="match status" value="1"/>
</dbReference>
<protein>
    <recommendedName>
        <fullName evidence="4 12">tRNA uridine 5-carboxymethylaminomethyl modification enzyme MnmG</fullName>
    </recommendedName>
    <alternativeName>
        <fullName evidence="11 12">Glucose-inhibited division protein A</fullName>
    </alternativeName>
</protein>
<sequence length="627" mass="69319">MGLIDYEKQYDVIVAGAGHAGCEAALAAARMGCETLLLTINLDAIALMSCNPAIGGLAKGHLVKEIDALGGEMGKNIDATGIQYRILNTRKGPAVRASRAQADKQLYRLRMKHVMEQQERLSLKQGEVTGLVVEEGQVRGVVTKIGVRFLGKTVILTTGTFMRGLIHVGLTNYPGGRAGDLPSVGLSDQLRDLGFTVGRLKTGTPARLDGNTIDFSRLEPQYGDDPPVPFSFSTERIDRPQLPCYIAYTNERTHEIIRSGLDRSPLYSGVIEGVGPRYCPSIEDKVMRFPDKDRHQSFLEPEGCDTVEYYPSGLSTSLPIDIQYRLYRSIEGLENVEIMRPAYAIEYDYVDPIQLHASLETKLVRNLYHAGQINGTSGYEEAAGQGLVAGINAVLRVRGQEPLVLGRDEAYIGVMIDDLVTLGTREPYRMFTSRAEYRLLLREDNADLRLRERGHAVGLVRDGEYRLFLEKRERIGAELERVRAAKLLPSEADPSFLETHGMTDLHNALTFEQLLRRPDITYAELSRIDPASDLVPPAVKEQVEIQIKYQGYIERQLDQVERARKLEGTRIPAGLDYAVIPGLSAEVREKLLRFRPDTLGQASRIQGVTPAAVAILSVAIKSGSASS</sequence>
<dbReference type="FunFam" id="3.50.50.60:FF:000002">
    <property type="entry name" value="tRNA uridine 5-carboxymethylaminomethyl modification enzyme MnmG"/>
    <property type="match status" value="1"/>
</dbReference>